<keyword evidence="4" id="KW-0411">Iron-sulfur</keyword>
<dbReference type="KEGG" id="srz:AXX16_2937"/>
<dbReference type="GO" id="GO:0051537">
    <property type="term" value="F:2 iron, 2 sulfur cluster binding"/>
    <property type="evidence" value="ECO:0007669"/>
    <property type="project" value="UniProtKB-KW"/>
</dbReference>
<protein>
    <submittedName>
        <fullName evidence="8">HTH-type transcriptional regulator ywnA</fullName>
    </submittedName>
    <submittedName>
        <fullName evidence="7">Rrf2 family transcriptional regulator</fullName>
    </submittedName>
</protein>
<dbReference type="InterPro" id="IPR000944">
    <property type="entry name" value="Tscrpt_reg_Rrf2"/>
</dbReference>
<dbReference type="PANTHER" id="PTHR33221:SF15">
    <property type="entry name" value="HTH-TYPE TRANSCRIPTIONAL REGULATOR YWGB-RELATED"/>
    <property type="match status" value="1"/>
</dbReference>
<dbReference type="GO" id="GO:0005829">
    <property type="term" value="C:cytosol"/>
    <property type="evidence" value="ECO:0007669"/>
    <property type="project" value="TreeGrafter"/>
</dbReference>
<accession>A0A448SSD0</accession>
<evidence type="ECO:0000313" key="8">
    <source>
        <dbReference type="EMBL" id="VEI70577.1"/>
    </source>
</evidence>
<gene>
    <name evidence="8" type="primary">ywnA</name>
    <name evidence="7" type="ORF">I5U13_20120</name>
    <name evidence="8" type="ORF">NCTC10036_04047</name>
</gene>
<name>A0A448SSD0_SERRU</name>
<evidence type="ECO:0000256" key="5">
    <source>
        <dbReference type="ARBA" id="ARBA00023015"/>
    </source>
</evidence>
<sequence length="157" mass="17118">MSTSTRFAVAIHILTNITLFRGQAVRSEDIARSVNTNPTVVRRILGALAEAGLTHSQMGQGGGALLARPADEITLRDIYHAVEEQPYFPLHRSKPNDACYIGHAIIPVLEDEFERISRQMDHALAKTTLADIVGRVEACAGYPFTPCEPASTSHLPN</sequence>
<dbReference type="EMBL" id="LR134493">
    <property type="protein sequence ID" value="VEI70577.1"/>
    <property type="molecule type" value="Genomic_DNA"/>
</dbReference>
<evidence type="ECO:0000313" key="10">
    <source>
        <dbReference type="Proteomes" id="UP000624159"/>
    </source>
</evidence>
<dbReference type="SUPFAM" id="SSF46785">
    <property type="entry name" value="Winged helix' DNA-binding domain"/>
    <property type="match status" value="1"/>
</dbReference>
<dbReference type="PANTHER" id="PTHR33221">
    <property type="entry name" value="WINGED HELIX-TURN-HELIX TRANSCRIPTIONAL REGULATOR, RRF2 FAMILY"/>
    <property type="match status" value="1"/>
</dbReference>
<keyword evidence="1" id="KW-0678">Repressor</keyword>
<dbReference type="EMBL" id="JADULK010000013">
    <property type="protein sequence ID" value="MBH1931965.1"/>
    <property type="molecule type" value="Genomic_DNA"/>
</dbReference>
<evidence type="ECO:0000256" key="2">
    <source>
        <dbReference type="ARBA" id="ARBA00022714"/>
    </source>
</evidence>
<reference evidence="8 9" key="1">
    <citation type="submission" date="2018-12" db="EMBL/GenBank/DDBJ databases">
        <authorList>
            <consortium name="Pathogen Informatics"/>
        </authorList>
    </citation>
    <scope>NUCLEOTIDE SEQUENCE [LARGE SCALE GENOMIC DNA]</scope>
    <source>
        <strain evidence="8 9">NCTC10036</strain>
    </source>
</reference>
<keyword evidence="5" id="KW-0805">Transcription regulation</keyword>
<proteinExistence type="predicted"/>
<reference evidence="7 10" key="2">
    <citation type="submission" date="2020-11" db="EMBL/GenBank/DDBJ databases">
        <title>Enhanced detection system for hospital associated transmission using whole genome sequencing surveillance.</title>
        <authorList>
            <person name="Harrison L.H."/>
            <person name="Van Tyne D."/>
            <person name="Marsh J.W."/>
            <person name="Griffith M.P."/>
            <person name="Snyder D.J."/>
            <person name="Cooper V.S."/>
            <person name="Mustapha M."/>
        </authorList>
    </citation>
    <scope>NUCLEOTIDE SEQUENCE [LARGE SCALE GENOMIC DNA]</scope>
    <source>
        <strain evidence="7 10">SER00230</strain>
    </source>
</reference>
<dbReference type="GO" id="GO:0003700">
    <property type="term" value="F:DNA-binding transcription factor activity"/>
    <property type="evidence" value="ECO:0007669"/>
    <property type="project" value="TreeGrafter"/>
</dbReference>
<organism evidence="8 9">
    <name type="scientific">Serratia rubidaea</name>
    <name type="common">Serratia marinorubra</name>
    <dbReference type="NCBI Taxonomy" id="61652"/>
    <lineage>
        <taxon>Bacteria</taxon>
        <taxon>Pseudomonadati</taxon>
        <taxon>Pseudomonadota</taxon>
        <taxon>Gammaproteobacteria</taxon>
        <taxon>Enterobacterales</taxon>
        <taxon>Yersiniaceae</taxon>
        <taxon>Serratia</taxon>
    </lineage>
</organism>
<dbReference type="RefSeq" id="WP_061323920.1">
    <property type="nucleotide sequence ID" value="NZ_CP014474.1"/>
</dbReference>
<dbReference type="Pfam" id="PF02082">
    <property type="entry name" value="Rrf2"/>
    <property type="match status" value="1"/>
</dbReference>
<keyword evidence="3" id="KW-0408">Iron</keyword>
<dbReference type="InterPro" id="IPR036388">
    <property type="entry name" value="WH-like_DNA-bd_sf"/>
</dbReference>
<dbReference type="PROSITE" id="PS51197">
    <property type="entry name" value="HTH_RRF2_2"/>
    <property type="match status" value="1"/>
</dbReference>
<dbReference type="Proteomes" id="UP000281904">
    <property type="component" value="Chromosome"/>
</dbReference>
<evidence type="ECO:0000256" key="6">
    <source>
        <dbReference type="ARBA" id="ARBA00023163"/>
    </source>
</evidence>
<dbReference type="InterPro" id="IPR036390">
    <property type="entry name" value="WH_DNA-bd_sf"/>
</dbReference>
<dbReference type="Gene3D" id="1.10.10.10">
    <property type="entry name" value="Winged helix-like DNA-binding domain superfamily/Winged helix DNA-binding domain"/>
    <property type="match status" value="1"/>
</dbReference>
<evidence type="ECO:0000256" key="4">
    <source>
        <dbReference type="ARBA" id="ARBA00023014"/>
    </source>
</evidence>
<keyword evidence="2" id="KW-0479">Metal-binding</keyword>
<evidence type="ECO:0000256" key="1">
    <source>
        <dbReference type="ARBA" id="ARBA00022491"/>
    </source>
</evidence>
<dbReference type="Proteomes" id="UP000624159">
    <property type="component" value="Unassembled WGS sequence"/>
</dbReference>
<keyword evidence="10" id="KW-1185">Reference proteome</keyword>
<keyword evidence="2" id="KW-0001">2Fe-2S</keyword>
<evidence type="ECO:0000256" key="3">
    <source>
        <dbReference type="ARBA" id="ARBA00023004"/>
    </source>
</evidence>
<dbReference type="AlphaFoldDB" id="A0A448SSD0"/>
<keyword evidence="6" id="KW-0804">Transcription</keyword>
<evidence type="ECO:0000313" key="9">
    <source>
        <dbReference type="Proteomes" id="UP000281904"/>
    </source>
</evidence>
<evidence type="ECO:0000313" key="7">
    <source>
        <dbReference type="EMBL" id="MBH1931965.1"/>
    </source>
</evidence>